<sequence>MDSFGSIGTATSLLVQAFHLFRHVSSARSFADSAGTLAALIAIEYFRFETWLQQSGLLVTDQVTGEFMVSESSLRRAILLASDARSLTMDYARVERHVLMVISQAHRCLLMLQELREKYFLHHDVGHVNVSNSATFQTSHEIPTANSLFRNNRVAADINRDTKLRQHRAKTVSLFRKVNFTWSFKDDISDRAKVMEYVQTLKSCNDTLLECLPIMQQDVAERLVNIKTLALSALPSDLEGLGSAASTFNDRMHNQIHQAMVIKSRRVNKSTQGVSQQELQRIELDGAAFSFQEQDLDVSTETSPRIVGQYAVMGSLTDEKLRVILEGVSFPPSLTEDTLDLLKERLALLCTLLRHAGHPYFPVLPLGVGFFQQSRTSFTLAYQLPHFADHQVPPRSLYFLLPRNKYSVEGEKPAGPNRFIPSLEQRYDLASAVANGMLSLLSVNWLHKSITSRNVVIHRASGHFDLTSPQLLGFGLARRERHGERSIDMRDAALSPWRFWQHPELVRLLHHSTYLPMVLVNLLTSVLRDKNIAGSNVASTSSLLVSCFLK</sequence>
<dbReference type="Pfam" id="PF14479">
    <property type="entry name" value="HeLo"/>
    <property type="match status" value="1"/>
</dbReference>
<dbReference type="SUPFAM" id="SSF56112">
    <property type="entry name" value="Protein kinase-like (PK-like)"/>
    <property type="match status" value="1"/>
</dbReference>
<accession>A0A8K0RM55</accession>
<organism evidence="2 3">
    <name type="scientific">Fusarium tricinctum</name>
    <dbReference type="NCBI Taxonomy" id="61284"/>
    <lineage>
        <taxon>Eukaryota</taxon>
        <taxon>Fungi</taxon>
        <taxon>Dikarya</taxon>
        <taxon>Ascomycota</taxon>
        <taxon>Pezizomycotina</taxon>
        <taxon>Sordariomycetes</taxon>
        <taxon>Hypocreomycetidae</taxon>
        <taxon>Hypocreales</taxon>
        <taxon>Nectriaceae</taxon>
        <taxon>Fusarium</taxon>
        <taxon>Fusarium tricinctum species complex</taxon>
    </lineage>
</organism>
<dbReference type="PANTHER" id="PTHR37542:SF3">
    <property type="entry name" value="PRION-INHIBITION AND PROPAGATION HELO DOMAIN-CONTAINING PROTEIN"/>
    <property type="match status" value="1"/>
</dbReference>
<dbReference type="InterPro" id="IPR029498">
    <property type="entry name" value="HeLo_dom"/>
</dbReference>
<evidence type="ECO:0000313" key="3">
    <source>
        <dbReference type="Proteomes" id="UP000813427"/>
    </source>
</evidence>
<keyword evidence="3" id="KW-1185">Reference proteome</keyword>
<comment type="caution">
    <text evidence="2">The sequence shown here is derived from an EMBL/GenBank/DDBJ whole genome shotgun (WGS) entry which is preliminary data.</text>
</comment>
<feature type="domain" description="Prion-inhibition and propagation HeLo" evidence="1">
    <location>
        <begin position="5"/>
        <end position="227"/>
    </location>
</feature>
<dbReference type="AlphaFoldDB" id="A0A8K0RM55"/>
<proteinExistence type="predicted"/>
<dbReference type="InterPro" id="IPR011009">
    <property type="entry name" value="Kinase-like_dom_sf"/>
</dbReference>
<protein>
    <recommendedName>
        <fullName evidence="1">Prion-inhibition and propagation HeLo domain-containing protein</fullName>
    </recommendedName>
</protein>
<dbReference type="EMBL" id="JAGPXF010000009">
    <property type="protein sequence ID" value="KAH7231094.1"/>
    <property type="molecule type" value="Genomic_DNA"/>
</dbReference>
<name>A0A8K0RM55_9HYPO</name>
<gene>
    <name evidence="2" type="ORF">BKA59DRAFT_409574</name>
</gene>
<evidence type="ECO:0000313" key="2">
    <source>
        <dbReference type="EMBL" id="KAH7231094.1"/>
    </source>
</evidence>
<dbReference type="OrthoDB" id="1911848at2759"/>
<dbReference type="Gene3D" id="1.20.120.1020">
    <property type="entry name" value="Prion-inhibition and propagation, HeLo domain"/>
    <property type="match status" value="1"/>
</dbReference>
<dbReference type="PANTHER" id="PTHR37542">
    <property type="entry name" value="HELO DOMAIN-CONTAINING PROTEIN-RELATED"/>
    <property type="match status" value="1"/>
</dbReference>
<reference evidence="2" key="1">
    <citation type="journal article" date="2021" name="Nat. Commun.">
        <title>Genetic determinants of endophytism in the Arabidopsis root mycobiome.</title>
        <authorList>
            <person name="Mesny F."/>
            <person name="Miyauchi S."/>
            <person name="Thiergart T."/>
            <person name="Pickel B."/>
            <person name="Atanasova L."/>
            <person name="Karlsson M."/>
            <person name="Huettel B."/>
            <person name="Barry K.W."/>
            <person name="Haridas S."/>
            <person name="Chen C."/>
            <person name="Bauer D."/>
            <person name="Andreopoulos W."/>
            <person name="Pangilinan J."/>
            <person name="LaButti K."/>
            <person name="Riley R."/>
            <person name="Lipzen A."/>
            <person name="Clum A."/>
            <person name="Drula E."/>
            <person name="Henrissat B."/>
            <person name="Kohler A."/>
            <person name="Grigoriev I.V."/>
            <person name="Martin F.M."/>
            <person name="Hacquard S."/>
        </authorList>
    </citation>
    <scope>NUCLEOTIDE SEQUENCE</scope>
    <source>
        <strain evidence="2">MPI-SDFR-AT-0068</strain>
    </source>
</reference>
<dbReference type="InterPro" id="IPR038305">
    <property type="entry name" value="HeLo_sf"/>
</dbReference>
<evidence type="ECO:0000259" key="1">
    <source>
        <dbReference type="Pfam" id="PF14479"/>
    </source>
</evidence>
<dbReference type="Proteomes" id="UP000813427">
    <property type="component" value="Unassembled WGS sequence"/>
</dbReference>